<dbReference type="AlphaFoldDB" id="A0A4Z2E9U0"/>
<dbReference type="EMBL" id="SRLO01012927">
    <property type="protein sequence ID" value="TNN25294.1"/>
    <property type="molecule type" value="Genomic_DNA"/>
</dbReference>
<name>A0A4Z2E9U0_9TELE</name>
<dbReference type="Proteomes" id="UP000314294">
    <property type="component" value="Unassembled WGS sequence"/>
</dbReference>
<protein>
    <submittedName>
        <fullName evidence="1">Uncharacterized protein</fullName>
    </submittedName>
</protein>
<gene>
    <name evidence="1" type="ORF">EYF80_064578</name>
</gene>
<evidence type="ECO:0000313" key="1">
    <source>
        <dbReference type="EMBL" id="TNN25294.1"/>
    </source>
</evidence>
<sequence length="69" mass="8054">MTTCWVENESIEQVCHNKQQHKWNRLVLQEAERMGGNDTDVGVYQDGVLTENYNTNDSNRYKESEGCEK</sequence>
<proteinExistence type="predicted"/>
<organism evidence="1 2">
    <name type="scientific">Liparis tanakae</name>
    <name type="common">Tanaka's snailfish</name>
    <dbReference type="NCBI Taxonomy" id="230148"/>
    <lineage>
        <taxon>Eukaryota</taxon>
        <taxon>Metazoa</taxon>
        <taxon>Chordata</taxon>
        <taxon>Craniata</taxon>
        <taxon>Vertebrata</taxon>
        <taxon>Euteleostomi</taxon>
        <taxon>Actinopterygii</taxon>
        <taxon>Neopterygii</taxon>
        <taxon>Teleostei</taxon>
        <taxon>Neoteleostei</taxon>
        <taxon>Acanthomorphata</taxon>
        <taxon>Eupercaria</taxon>
        <taxon>Perciformes</taxon>
        <taxon>Cottioidei</taxon>
        <taxon>Cottales</taxon>
        <taxon>Liparidae</taxon>
        <taxon>Liparis</taxon>
    </lineage>
</organism>
<evidence type="ECO:0000313" key="2">
    <source>
        <dbReference type="Proteomes" id="UP000314294"/>
    </source>
</evidence>
<reference evidence="1 2" key="1">
    <citation type="submission" date="2019-03" db="EMBL/GenBank/DDBJ databases">
        <title>First draft genome of Liparis tanakae, snailfish: a comprehensive survey of snailfish specific genes.</title>
        <authorList>
            <person name="Kim W."/>
            <person name="Song I."/>
            <person name="Jeong J.-H."/>
            <person name="Kim D."/>
            <person name="Kim S."/>
            <person name="Ryu S."/>
            <person name="Song J.Y."/>
            <person name="Lee S.K."/>
        </authorList>
    </citation>
    <scope>NUCLEOTIDE SEQUENCE [LARGE SCALE GENOMIC DNA]</scope>
    <source>
        <tissue evidence="1">Muscle</tissue>
    </source>
</reference>
<accession>A0A4Z2E9U0</accession>
<keyword evidence="2" id="KW-1185">Reference proteome</keyword>
<comment type="caution">
    <text evidence="1">The sequence shown here is derived from an EMBL/GenBank/DDBJ whole genome shotgun (WGS) entry which is preliminary data.</text>
</comment>